<name>A0A401QDJ9_SCYTO</name>
<organism evidence="1 2">
    <name type="scientific">Scyliorhinus torazame</name>
    <name type="common">Cloudy catshark</name>
    <name type="synonym">Catulus torazame</name>
    <dbReference type="NCBI Taxonomy" id="75743"/>
    <lineage>
        <taxon>Eukaryota</taxon>
        <taxon>Metazoa</taxon>
        <taxon>Chordata</taxon>
        <taxon>Craniata</taxon>
        <taxon>Vertebrata</taxon>
        <taxon>Chondrichthyes</taxon>
        <taxon>Elasmobranchii</taxon>
        <taxon>Galeomorphii</taxon>
        <taxon>Galeoidea</taxon>
        <taxon>Carcharhiniformes</taxon>
        <taxon>Scyliorhinidae</taxon>
        <taxon>Scyliorhinus</taxon>
    </lineage>
</organism>
<dbReference type="GO" id="GO:0003676">
    <property type="term" value="F:nucleic acid binding"/>
    <property type="evidence" value="ECO:0007669"/>
    <property type="project" value="InterPro"/>
</dbReference>
<proteinExistence type="predicted"/>
<keyword evidence="2" id="KW-1185">Reference proteome</keyword>
<dbReference type="EMBL" id="BFAA01031058">
    <property type="protein sequence ID" value="GCB83436.1"/>
    <property type="molecule type" value="Genomic_DNA"/>
</dbReference>
<evidence type="ECO:0000313" key="1">
    <source>
        <dbReference type="EMBL" id="GCB83436.1"/>
    </source>
</evidence>
<accession>A0A401QDJ9</accession>
<dbReference type="STRING" id="75743.A0A401QDJ9"/>
<protein>
    <submittedName>
        <fullName evidence="1">Uncharacterized protein</fullName>
    </submittedName>
</protein>
<dbReference type="AlphaFoldDB" id="A0A401QDJ9"/>
<comment type="caution">
    <text evidence="1">The sequence shown here is derived from an EMBL/GenBank/DDBJ whole genome shotgun (WGS) entry which is preliminary data.</text>
</comment>
<feature type="non-terminal residue" evidence="1">
    <location>
        <position position="1"/>
    </location>
</feature>
<evidence type="ECO:0000313" key="2">
    <source>
        <dbReference type="Proteomes" id="UP000288216"/>
    </source>
</evidence>
<dbReference type="Gene3D" id="3.30.420.10">
    <property type="entry name" value="Ribonuclease H-like superfamily/Ribonuclease H"/>
    <property type="match status" value="1"/>
</dbReference>
<dbReference type="Proteomes" id="UP000288216">
    <property type="component" value="Unassembled WGS sequence"/>
</dbReference>
<sequence>ESDCPHEAAFDAFICGAVLLQLAKLLLINQGSVFEPRIPLIGEYLTAVEPYKNNVNLIRARVSFMVSPWWVREIWSLSPHRRVEPTLQFTESSC</sequence>
<dbReference type="InterPro" id="IPR036397">
    <property type="entry name" value="RNaseH_sf"/>
</dbReference>
<gene>
    <name evidence="1" type="ORF">scyTo_0023587</name>
</gene>
<dbReference type="OrthoDB" id="414075at2759"/>
<reference evidence="1 2" key="1">
    <citation type="journal article" date="2018" name="Nat. Ecol. Evol.">
        <title>Shark genomes provide insights into elasmobranch evolution and the origin of vertebrates.</title>
        <authorList>
            <person name="Hara Y"/>
            <person name="Yamaguchi K"/>
            <person name="Onimaru K"/>
            <person name="Kadota M"/>
            <person name="Koyanagi M"/>
            <person name="Keeley SD"/>
            <person name="Tatsumi K"/>
            <person name="Tanaka K"/>
            <person name="Motone F"/>
            <person name="Kageyama Y"/>
            <person name="Nozu R"/>
            <person name="Adachi N"/>
            <person name="Nishimura O"/>
            <person name="Nakagawa R"/>
            <person name="Tanegashima C"/>
            <person name="Kiyatake I"/>
            <person name="Matsumoto R"/>
            <person name="Murakumo K"/>
            <person name="Nishida K"/>
            <person name="Terakita A"/>
            <person name="Kuratani S"/>
            <person name="Sato K"/>
            <person name="Hyodo S Kuraku.S."/>
        </authorList>
    </citation>
    <scope>NUCLEOTIDE SEQUENCE [LARGE SCALE GENOMIC DNA]</scope>
</reference>